<dbReference type="Gene3D" id="6.20.50.160">
    <property type="match status" value="1"/>
</dbReference>
<dbReference type="Gene3D" id="2.60.120.1540">
    <property type="match status" value="1"/>
</dbReference>
<dbReference type="PANTHER" id="PTHR11412">
    <property type="entry name" value="MACROGLOBULIN / COMPLEMENT"/>
    <property type="match status" value="1"/>
</dbReference>
<dbReference type="SMART" id="SM00643">
    <property type="entry name" value="C345C"/>
    <property type="match status" value="1"/>
</dbReference>
<feature type="domain" description="Anaphylatoxin-like" evidence="4">
    <location>
        <begin position="750"/>
        <end position="788"/>
    </location>
</feature>
<dbReference type="Pfam" id="PF01835">
    <property type="entry name" value="MG2"/>
    <property type="match status" value="1"/>
</dbReference>
<dbReference type="Pfam" id="PF17791">
    <property type="entry name" value="MG3"/>
    <property type="match status" value="1"/>
</dbReference>
<dbReference type="SMART" id="SM01361">
    <property type="entry name" value="A2M_recep"/>
    <property type="match status" value="1"/>
</dbReference>
<dbReference type="InterPro" id="IPR008930">
    <property type="entry name" value="Terpenoid_cyclase/PrenylTrfase"/>
</dbReference>
<dbReference type="InterPro" id="IPR011626">
    <property type="entry name" value="Alpha-macroglobulin_TED"/>
</dbReference>
<dbReference type="Gene3D" id="2.60.40.690">
    <property type="entry name" value="Alpha-macroglobulin, receptor-binding domain"/>
    <property type="match status" value="1"/>
</dbReference>
<comment type="subcellular location">
    <subcellularLocation>
        <location evidence="1">Secreted</location>
    </subcellularLocation>
</comment>
<dbReference type="SMART" id="SM00104">
    <property type="entry name" value="ANATO"/>
    <property type="match status" value="1"/>
</dbReference>
<dbReference type="InterPro" id="IPR050473">
    <property type="entry name" value="A2M/Complement_sys"/>
</dbReference>
<evidence type="ECO:0000259" key="4">
    <source>
        <dbReference type="PROSITE" id="PS01178"/>
    </source>
</evidence>
<dbReference type="Pfam" id="PF07678">
    <property type="entry name" value="TED_complement"/>
    <property type="match status" value="1"/>
</dbReference>
<dbReference type="Pfam" id="PF01821">
    <property type="entry name" value="ANATO"/>
    <property type="match status" value="1"/>
</dbReference>
<dbReference type="SUPFAM" id="SSF50242">
    <property type="entry name" value="TIMP-like"/>
    <property type="match status" value="1"/>
</dbReference>
<dbReference type="Gene3D" id="1.20.91.20">
    <property type="entry name" value="Anaphylotoxins (complement system)"/>
    <property type="match status" value="1"/>
</dbReference>
<dbReference type="Pfam" id="PF01759">
    <property type="entry name" value="NTR"/>
    <property type="match status" value="1"/>
</dbReference>
<dbReference type="InterPro" id="IPR040839">
    <property type="entry name" value="MG4"/>
</dbReference>
<dbReference type="EMBL" id="JANPWB010000010">
    <property type="protein sequence ID" value="KAJ1146146.1"/>
    <property type="molecule type" value="Genomic_DNA"/>
</dbReference>
<dbReference type="InterPro" id="IPR001134">
    <property type="entry name" value="Netrin_domain"/>
</dbReference>
<evidence type="ECO:0000259" key="5">
    <source>
        <dbReference type="PROSITE" id="PS50189"/>
    </source>
</evidence>
<keyword evidence="7" id="KW-1185">Reference proteome</keyword>
<reference evidence="6" key="1">
    <citation type="journal article" date="2022" name="bioRxiv">
        <title>Sequencing and chromosome-scale assembly of the giantPleurodeles waltlgenome.</title>
        <authorList>
            <person name="Brown T."/>
            <person name="Elewa A."/>
            <person name="Iarovenko S."/>
            <person name="Subramanian E."/>
            <person name="Araus A.J."/>
            <person name="Petzold A."/>
            <person name="Susuki M."/>
            <person name="Suzuki K.-i.T."/>
            <person name="Hayashi T."/>
            <person name="Toyoda A."/>
            <person name="Oliveira C."/>
            <person name="Osipova E."/>
            <person name="Leigh N.D."/>
            <person name="Simon A."/>
            <person name="Yun M.H."/>
        </authorList>
    </citation>
    <scope>NUCLEOTIDE SEQUENCE</scope>
    <source>
        <strain evidence="6">20211129_DDA</strain>
        <tissue evidence="6">Liver</tissue>
    </source>
</reference>
<dbReference type="InterPro" id="IPR013783">
    <property type="entry name" value="Ig-like_fold"/>
</dbReference>
<dbReference type="Gene3D" id="2.40.50.120">
    <property type="match status" value="1"/>
</dbReference>
<dbReference type="InterPro" id="IPR008993">
    <property type="entry name" value="TIMP-like_OB-fold"/>
</dbReference>
<dbReference type="InterPro" id="IPR018933">
    <property type="entry name" value="Netrin_module_non-TIMP"/>
</dbReference>
<dbReference type="SUPFAM" id="SSF47686">
    <property type="entry name" value="Anaphylotoxins (complement system)"/>
    <property type="match status" value="1"/>
</dbReference>
<dbReference type="SMART" id="SM01360">
    <property type="entry name" value="A2M"/>
    <property type="match status" value="1"/>
</dbReference>
<proteinExistence type="predicted"/>
<name>A0AAV7R0M3_PLEWA</name>
<dbReference type="Gene3D" id="2.60.40.10">
    <property type="entry name" value="Immunoglobulins"/>
    <property type="match status" value="2"/>
</dbReference>
<dbReference type="Pfam" id="PF07703">
    <property type="entry name" value="A2M_BRD"/>
    <property type="match status" value="1"/>
</dbReference>
<evidence type="ECO:0000256" key="1">
    <source>
        <dbReference type="ARBA" id="ARBA00004613"/>
    </source>
</evidence>
<evidence type="ECO:0000313" key="6">
    <source>
        <dbReference type="EMBL" id="KAJ1146146.1"/>
    </source>
</evidence>
<dbReference type="SUPFAM" id="SSF48239">
    <property type="entry name" value="Terpenoid cyclases/Protein prenyltransferases"/>
    <property type="match status" value="1"/>
</dbReference>
<dbReference type="GO" id="GO:0004866">
    <property type="term" value="F:endopeptidase inhibitor activity"/>
    <property type="evidence" value="ECO:0007669"/>
    <property type="project" value="InterPro"/>
</dbReference>
<keyword evidence="2" id="KW-0964">Secreted</keyword>
<dbReference type="Pfam" id="PF17789">
    <property type="entry name" value="MG4"/>
    <property type="match status" value="1"/>
</dbReference>
<dbReference type="InterPro" id="IPR018081">
    <property type="entry name" value="Anaphylatoxin_comp_syst"/>
</dbReference>
<feature type="domain" description="NTR" evidence="5">
    <location>
        <begin position="1595"/>
        <end position="1741"/>
    </location>
</feature>
<dbReference type="InterPro" id="IPR002890">
    <property type="entry name" value="MG2"/>
</dbReference>
<dbReference type="CDD" id="cd00017">
    <property type="entry name" value="ANATO"/>
    <property type="match status" value="1"/>
</dbReference>
<dbReference type="Pfam" id="PF07677">
    <property type="entry name" value="A2M_recep"/>
    <property type="match status" value="1"/>
</dbReference>
<dbReference type="GO" id="GO:0005615">
    <property type="term" value="C:extracellular space"/>
    <property type="evidence" value="ECO:0007669"/>
    <property type="project" value="InterPro"/>
</dbReference>
<dbReference type="Gene3D" id="2.60.40.1930">
    <property type="match status" value="3"/>
</dbReference>
<dbReference type="SMART" id="SM01359">
    <property type="entry name" value="A2M_N_2"/>
    <property type="match status" value="1"/>
</dbReference>
<dbReference type="Gene3D" id="2.60.40.1940">
    <property type="match status" value="1"/>
</dbReference>
<dbReference type="Pfam" id="PF17790">
    <property type="entry name" value="MG1"/>
    <property type="match status" value="1"/>
</dbReference>
<dbReference type="PANTHER" id="PTHR11412:SF83">
    <property type="entry name" value="COMPLEMENT C5"/>
    <property type="match status" value="1"/>
</dbReference>
<gene>
    <name evidence="6" type="ORF">NDU88_012428</name>
</gene>
<evidence type="ECO:0000256" key="2">
    <source>
        <dbReference type="ARBA" id="ARBA00022525"/>
    </source>
</evidence>
<dbReference type="SUPFAM" id="SSF49410">
    <property type="entry name" value="Alpha-macroglobulin receptor domain"/>
    <property type="match status" value="1"/>
</dbReference>
<dbReference type="InterPro" id="IPR001599">
    <property type="entry name" value="Macroglobln_a2"/>
</dbReference>
<dbReference type="Proteomes" id="UP001066276">
    <property type="component" value="Chromosome 6"/>
</dbReference>
<evidence type="ECO:0008006" key="8">
    <source>
        <dbReference type="Google" id="ProtNLM"/>
    </source>
</evidence>
<dbReference type="Gene3D" id="2.20.130.20">
    <property type="match status" value="1"/>
</dbReference>
<dbReference type="PROSITE" id="PS50189">
    <property type="entry name" value="NTR"/>
    <property type="match status" value="1"/>
</dbReference>
<dbReference type="PROSITE" id="PS01178">
    <property type="entry name" value="ANAPHYLATOXIN_2"/>
    <property type="match status" value="1"/>
</dbReference>
<comment type="caution">
    <text evidence="6">The sequence shown here is derived from an EMBL/GenBank/DDBJ whole genome shotgun (WGS) entry which is preliminary data.</text>
</comment>
<dbReference type="InterPro" id="IPR000020">
    <property type="entry name" value="Anaphylatoxin/fibulin"/>
</dbReference>
<sequence length="1741" mass="196345">MAPRLISVPIKRCILIPDVVTLPRSSAPVTKTPSVRCQRHLRLPFLRIMGPFHIVCFLALCTSGWTQELTYLITGPRLIRVGAAENVVAQTFGYTTPMNVNISLKSYPDKKITYDFKVLQLHQGNQFQGKATLMIQPKDIQRKDNAHLFVYLGAYSGSFSKEERLPITFDNGFLFIQTDKPIYTPDQSVKVRVYSLDEELKPPRRTTTLTFTDPEGVKVDFAEAEDFIGIVSFPDFKIPANPKFGLWKIDAAYKNDFTTTGHVYFQVKEYELPGYSVSIEPEAFVIGYDKFEAFKITVRARYFYNKKLSKADVYFRFGIIIDGERRMMPKSILATELLDGYTEITFNSKSAVKELGYDLMEDIEGSNLYITVTVLETPDAHPQESELSTVKYVLTPYKLKLIATPLFMRPGLPLHIRVQVTDPLEIPIPMVPLRLTATVFNREMDPTFLIDETSDQGKAVTGSDDGMASFSINIPTDANTLEFKLVTADSRIPEENQAIAEYTAVAYFSLSKSYLYINWAPQYKNLRVGDYVSMNIYLSSHYLHKVTHYSYLILSKGKIVKHGTQSRYTDSAYHSLTLQLTSDMVPSARLLVYYILTGDQTAELVADSVWMNVEDKCVNSQKVQLSTDKRSYEPGKDMELTLKANMGSFISLNAMDIALYEVIQKSNRPLERVLREFEKSDLGCGAGGGKDNTDVFNLAGLTIITNANAKAATGQDEPCTDIVRPKRDVSFDAKRIEAINSFHHKDVRKCCLDGMKHYPTEETCEARASRIKVAKLRLRCIEAFKKCCNLVEAEYTGKTLELARMHIRSLFDVDSPQVRSFFPESWMWKTHKITDRSGSQSLSFTLPDSLTSWEIQGIGISDQGLCVADPVRVEVFKDVFLNAHVPYSVVRGEQIELIGSVYNYRDSRVRACVTMAVGEQICLFKGMSAKVKGIQTTSCSHSYLQASSVTAVKFKILPLELGLHTINFTLNSDYGHEIVVKTLRVVPEGVKKEKLAGFTLDPQGVYGVLKRRHDIRYMVPPNVVPKSKIDRTFSIKGLILGDVISAVLNPEGVKLLTNLPKGSAETELMRVVPIFYVFHYLEALDDWELLGPLSLTSRTNMRRQMKEGILSILSFRNPDFSYSMWKGREPSMWLTAFALRILGQVQQYVPLDQMAMCNTLTWLTDSQRPDGSFVEQSGYFPVKLQGTLPTQEKEKALYLTAFALIGLQKAYKICSIVRVKDAINKAEGFLMSKVLMAESTFTLAISAFALALTDPTKAVTRQAFTALKKEAFIKGTGESPVYRFWKETPKALDPTSPNAGTAQIVETTAYALLATLYIKEMSYANPIMRWLTEEQRFGGGFYSTQDTLNALEALAQYAIVQKKLQLDMVVRVDYKKHGNFQRYELNDKRYFSKLTEVPLNDDLVISTGSGTGVASGSVSTVYHVVSASDEVCAFDLKIGLRKSSDQRSKRQAFEKQQEPVIRYLEACAKYKPNERDGYFESGQAVMQIGLVSGLEAMEEDLHVLANGVDQLISDFSLDDGNVVIHLDLIPSDDYLCVAFRVKQLFKVGMLSPSTFTVYELHAPDKKCTIFYNPYGENELQRLCKGDECRCMEAECSKMQPEINLVISANSRKATACQKDIVYAYKVKIVSSVEDGSFIKYTAVLQDIFKKGEATLKLNNEVKFIKKKSCTDVMLDEGKQYLIMGKEGFQIQVNYSFQYEYALDAVTWVEWWPYENQCSSRNCAQFLAMMEDFSEDILLSGC</sequence>
<dbReference type="InterPro" id="IPR041555">
    <property type="entry name" value="MG3"/>
</dbReference>
<organism evidence="6 7">
    <name type="scientific">Pleurodeles waltl</name>
    <name type="common">Iberian ribbed newt</name>
    <dbReference type="NCBI Taxonomy" id="8319"/>
    <lineage>
        <taxon>Eukaryota</taxon>
        <taxon>Metazoa</taxon>
        <taxon>Chordata</taxon>
        <taxon>Craniata</taxon>
        <taxon>Vertebrata</taxon>
        <taxon>Euteleostomi</taxon>
        <taxon>Amphibia</taxon>
        <taxon>Batrachia</taxon>
        <taxon>Caudata</taxon>
        <taxon>Salamandroidea</taxon>
        <taxon>Salamandridae</taxon>
        <taxon>Pleurodelinae</taxon>
        <taxon>Pleurodeles</taxon>
    </lineage>
</organism>
<dbReference type="Pfam" id="PF21309">
    <property type="entry name" value="C5_CUB"/>
    <property type="match status" value="1"/>
</dbReference>
<dbReference type="InterPro" id="IPR011625">
    <property type="entry name" value="A2M_N_BRD"/>
</dbReference>
<keyword evidence="3" id="KW-1015">Disulfide bond</keyword>
<dbReference type="InterPro" id="IPR041425">
    <property type="entry name" value="C3/4/5_MG1"/>
</dbReference>
<accession>A0AAV7R0M3</accession>
<dbReference type="InterPro" id="IPR036595">
    <property type="entry name" value="A-macroglobulin_rcpt-bd_sf"/>
</dbReference>
<dbReference type="InterPro" id="IPR009048">
    <property type="entry name" value="A-macroglobulin_rcpt-bd"/>
</dbReference>
<evidence type="ECO:0000256" key="3">
    <source>
        <dbReference type="ARBA" id="ARBA00023157"/>
    </source>
</evidence>
<protein>
    <recommendedName>
        <fullName evidence="8">Complement C5</fullName>
    </recommendedName>
</protein>
<dbReference type="CDD" id="cd02896">
    <property type="entry name" value="complement_C3_C4_C5"/>
    <property type="match status" value="1"/>
</dbReference>
<dbReference type="Pfam" id="PF00207">
    <property type="entry name" value="A2M"/>
    <property type="match status" value="1"/>
</dbReference>
<dbReference type="InterPro" id="IPR048843">
    <property type="entry name" value="C5_CUB"/>
</dbReference>
<evidence type="ECO:0000313" key="7">
    <source>
        <dbReference type="Proteomes" id="UP001066276"/>
    </source>
</evidence>
<dbReference type="Gene3D" id="1.50.10.20">
    <property type="match status" value="1"/>
</dbReference>